<feature type="binding site" evidence="7">
    <location>
        <position position="67"/>
    </location>
    <ligand>
        <name>Mg(2+)</name>
        <dbReference type="ChEBI" id="CHEBI:18420"/>
        <label>1</label>
        <note>catalytic</note>
    </ligand>
</feature>
<evidence type="ECO:0000256" key="5">
    <source>
        <dbReference type="ARBA" id="ARBA00022801"/>
    </source>
</evidence>
<dbReference type="EMBL" id="JACHHY010000005">
    <property type="protein sequence ID" value="MBB5017752.1"/>
    <property type="molecule type" value="Genomic_DNA"/>
</dbReference>
<dbReference type="PANTHER" id="PTHR20854:SF4">
    <property type="entry name" value="INOSITOL-1-MONOPHOSPHATASE-RELATED"/>
    <property type="match status" value="1"/>
</dbReference>
<dbReference type="GO" id="GO:0046854">
    <property type="term" value="P:phosphatidylinositol phosphate biosynthetic process"/>
    <property type="evidence" value="ECO:0007669"/>
    <property type="project" value="InterPro"/>
</dbReference>
<feature type="binding site" evidence="7">
    <location>
        <position position="210"/>
    </location>
    <ligand>
        <name>Mg(2+)</name>
        <dbReference type="ChEBI" id="CHEBI:18420"/>
        <label>1</label>
        <note>catalytic</note>
    </ligand>
</feature>
<proteinExistence type="inferred from homology"/>
<dbReference type="PRINTS" id="PR01959">
    <property type="entry name" value="SBIMPHPHTASE"/>
</dbReference>
<gene>
    <name evidence="9" type="ORF">HNQ59_001022</name>
</gene>
<dbReference type="Gene3D" id="3.40.190.80">
    <property type="match status" value="1"/>
</dbReference>
<comment type="caution">
    <text evidence="9">The sequence shown here is derived from an EMBL/GenBank/DDBJ whole genome shotgun (WGS) entry which is preliminary data.</text>
</comment>
<feature type="binding site" evidence="7">
    <location>
        <position position="82"/>
    </location>
    <ligand>
        <name>Mg(2+)</name>
        <dbReference type="ChEBI" id="CHEBI:18420"/>
        <label>1</label>
        <note>catalytic</note>
    </ligand>
</feature>
<evidence type="ECO:0000256" key="3">
    <source>
        <dbReference type="ARBA" id="ARBA00009759"/>
    </source>
</evidence>
<dbReference type="GO" id="GO:0006020">
    <property type="term" value="P:inositol metabolic process"/>
    <property type="evidence" value="ECO:0007669"/>
    <property type="project" value="TreeGrafter"/>
</dbReference>
<feature type="binding site" evidence="7">
    <location>
        <position position="84"/>
    </location>
    <ligand>
        <name>Mg(2+)</name>
        <dbReference type="ChEBI" id="CHEBI:18420"/>
        <label>1</label>
        <note>catalytic</note>
    </ligand>
</feature>
<dbReference type="PANTHER" id="PTHR20854">
    <property type="entry name" value="INOSITOL MONOPHOSPHATASE"/>
    <property type="match status" value="1"/>
</dbReference>
<dbReference type="InterPro" id="IPR020583">
    <property type="entry name" value="Inositol_monoP_metal-BS"/>
</dbReference>
<dbReference type="GO" id="GO:0046872">
    <property type="term" value="F:metal ion binding"/>
    <property type="evidence" value="ECO:0007669"/>
    <property type="project" value="UniProtKB-KW"/>
</dbReference>
<keyword evidence="10" id="KW-1185">Reference proteome</keyword>
<dbReference type="AlphaFoldDB" id="A0A840MM20"/>
<dbReference type="InterPro" id="IPR033942">
    <property type="entry name" value="IMPase"/>
</dbReference>
<dbReference type="InterPro" id="IPR022337">
    <property type="entry name" value="Inositol_monophosphatase_SuhB"/>
</dbReference>
<dbReference type="PROSITE" id="PS00629">
    <property type="entry name" value="IMP_1"/>
    <property type="match status" value="1"/>
</dbReference>
<dbReference type="FunFam" id="3.30.540.10:FF:000003">
    <property type="entry name" value="Inositol-1-monophosphatase"/>
    <property type="match status" value="1"/>
</dbReference>
<dbReference type="GO" id="GO:0007165">
    <property type="term" value="P:signal transduction"/>
    <property type="evidence" value="ECO:0007669"/>
    <property type="project" value="TreeGrafter"/>
</dbReference>
<feature type="binding site" evidence="7">
    <location>
        <position position="85"/>
    </location>
    <ligand>
        <name>Mg(2+)</name>
        <dbReference type="ChEBI" id="CHEBI:18420"/>
        <label>1</label>
        <note>catalytic</note>
    </ligand>
</feature>
<dbReference type="RefSeq" id="WP_184036056.1">
    <property type="nucleotide sequence ID" value="NZ_JACHHY010000005.1"/>
</dbReference>
<evidence type="ECO:0000256" key="1">
    <source>
        <dbReference type="ARBA" id="ARBA00001033"/>
    </source>
</evidence>
<evidence type="ECO:0000256" key="7">
    <source>
        <dbReference type="PIRSR" id="PIRSR600760-2"/>
    </source>
</evidence>
<dbReference type="SUPFAM" id="SSF56655">
    <property type="entry name" value="Carbohydrate phosphatase"/>
    <property type="match status" value="1"/>
</dbReference>
<sequence length="265" mass="29136">MHPMLNIAVKAARRAGTIINRASNNLDVLRVERKNHNDFVSEVDRAAEQAITEVLLDAYPNHAILGEEGGAQGDSEYQWIIDPLDGTTNFLHSFPQYAVSIALSHNGTITQGVIYDPVHNDLFTASRGAGAFLNDRRIRVSKRIQLADSLIGTGFPYSDFAHLETYMSMFKDLLQRTAGLRRPGSAALDLAYVACGRFDGFWELGLKPWDMAAGVLMVQEAGGLVSDVEGNEHFLETGHVVAGTPRVFGQLLQALQPHLTDSLRY</sequence>
<evidence type="ECO:0000256" key="6">
    <source>
        <dbReference type="ARBA" id="ARBA00022842"/>
    </source>
</evidence>
<dbReference type="Pfam" id="PF00459">
    <property type="entry name" value="Inositol_P"/>
    <property type="match status" value="1"/>
</dbReference>
<comment type="similarity">
    <text evidence="3 8">Belongs to the inositol monophosphatase superfamily.</text>
</comment>
<protein>
    <recommendedName>
        <fullName evidence="8">Inositol-1-monophosphatase</fullName>
        <ecNumber evidence="8">3.1.3.25</ecNumber>
    </recommendedName>
</protein>
<comment type="cofactor">
    <cofactor evidence="2 7 8">
        <name>Mg(2+)</name>
        <dbReference type="ChEBI" id="CHEBI:18420"/>
    </cofactor>
</comment>
<keyword evidence="4 7" id="KW-0479">Metal-binding</keyword>
<dbReference type="Proteomes" id="UP000575898">
    <property type="component" value="Unassembled WGS sequence"/>
</dbReference>
<name>A0A840MM20_9PROT</name>
<dbReference type="FunFam" id="3.40.190.80:FF:000002">
    <property type="entry name" value="Inositol-1-monophosphatase"/>
    <property type="match status" value="1"/>
</dbReference>
<dbReference type="CDD" id="cd01639">
    <property type="entry name" value="IMPase"/>
    <property type="match status" value="1"/>
</dbReference>
<evidence type="ECO:0000256" key="4">
    <source>
        <dbReference type="ARBA" id="ARBA00022723"/>
    </source>
</evidence>
<reference evidence="9 10" key="1">
    <citation type="submission" date="2020-08" db="EMBL/GenBank/DDBJ databases">
        <title>Genomic Encyclopedia of Type Strains, Phase IV (KMG-IV): sequencing the most valuable type-strain genomes for metagenomic binning, comparative biology and taxonomic classification.</title>
        <authorList>
            <person name="Goeker M."/>
        </authorList>
    </citation>
    <scope>NUCLEOTIDE SEQUENCE [LARGE SCALE GENOMIC DNA]</scope>
    <source>
        <strain evidence="9 10">DSM 27165</strain>
    </source>
</reference>
<dbReference type="Gene3D" id="3.30.540.10">
    <property type="entry name" value="Fructose-1,6-Bisphosphatase, subunit A, domain 1"/>
    <property type="match status" value="1"/>
</dbReference>
<evidence type="ECO:0000313" key="10">
    <source>
        <dbReference type="Proteomes" id="UP000575898"/>
    </source>
</evidence>
<keyword evidence="5 8" id="KW-0378">Hydrolase</keyword>
<dbReference type="InterPro" id="IPR020550">
    <property type="entry name" value="Inositol_monophosphatase_CS"/>
</dbReference>
<dbReference type="PRINTS" id="PR00377">
    <property type="entry name" value="IMPHPHTASES"/>
</dbReference>
<evidence type="ECO:0000256" key="2">
    <source>
        <dbReference type="ARBA" id="ARBA00001946"/>
    </source>
</evidence>
<evidence type="ECO:0000256" key="8">
    <source>
        <dbReference type="RuleBase" id="RU364068"/>
    </source>
</evidence>
<evidence type="ECO:0000313" key="9">
    <source>
        <dbReference type="EMBL" id="MBB5017752.1"/>
    </source>
</evidence>
<dbReference type="EC" id="3.1.3.25" evidence="8"/>
<keyword evidence="6 7" id="KW-0460">Magnesium</keyword>
<comment type="catalytic activity">
    <reaction evidence="1 8">
        <text>a myo-inositol phosphate + H2O = myo-inositol + phosphate</text>
        <dbReference type="Rhea" id="RHEA:24056"/>
        <dbReference type="ChEBI" id="CHEBI:15377"/>
        <dbReference type="ChEBI" id="CHEBI:17268"/>
        <dbReference type="ChEBI" id="CHEBI:43474"/>
        <dbReference type="ChEBI" id="CHEBI:84139"/>
        <dbReference type="EC" id="3.1.3.25"/>
    </reaction>
</comment>
<dbReference type="GO" id="GO:0008934">
    <property type="term" value="F:inositol monophosphate 1-phosphatase activity"/>
    <property type="evidence" value="ECO:0007669"/>
    <property type="project" value="InterPro"/>
</dbReference>
<dbReference type="InterPro" id="IPR000760">
    <property type="entry name" value="Inositol_monophosphatase-like"/>
</dbReference>
<dbReference type="PROSITE" id="PS00630">
    <property type="entry name" value="IMP_2"/>
    <property type="match status" value="1"/>
</dbReference>
<organism evidence="9 10">
    <name type="scientific">Chitinivorax tropicus</name>
    <dbReference type="NCBI Taxonomy" id="714531"/>
    <lineage>
        <taxon>Bacteria</taxon>
        <taxon>Pseudomonadati</taxon>
        <taxon>Pseudomonadota</taxon>
        <taxon>Betaproteobacteria</taxon>
        <taxon>Chitinivorax</taxon>
    </lineage>
</organism>
<accession>A0A840MM20</accession>